<dbReference type="AlphaFoldDB" id="A0A022RU81"/>
<dbReference type="InterPro" id="IPR005630">
    <property type="entry name" value="Terpene_synthase_metal-bd"/>
</dbReference>
<dbReference type="GO" id="GO:0000287">
    <property type="term" value="F:magnesium ion binding"/>
    <property type="evidence" value="ECO:0007669"/>
    <property type="project" value="InterPro"/>
</dbReference>
<keyword evidence="5" id="KW-0456">Lyase</keyword>
<dbReference type="SUPFAM" id="SSF48239">
    <property type="entry name" value="Terpenoid cyclases/Protein prenyltransferases"/>
    <property type="match status" value="1"/>
</dbReference>
<dbReference type="InterPro" id="IPR036965">
    <property type="entry name" value="Terpene_synth_N_sf"/>
</dbReference>
<dbReference type="OrthoDB" id="889654at2759"/>
<dbReference type="PhylomeDB" id="A0A022RU81"/>
<evidence type="ECO:0000256" key="4">
    <source>
        <dbReference type="ARBA" id="ARBA00022842"/>
    </source>
</evidence>
<proteinExistence type="predicted"/>
<dbReference type="EMBL" id="KI630246">
    <property type="protein sequence ID" value="EYU43546.1"/>
    <property type="molecule type" value="Genomic_DNA"/>
</dbReference>
<dbReference type="eggNOG" id="ENOG502QUCN">
    <property type="taxonomic scope" value="Eukaryota"/>
</dbReference>
<organism evidence="8 9">
    <name type="scientific">Erythranthe guttata</name>
    <name type="common">Yellow monkey flower</name>
    <name type="synonym">Mimulus guttatus</name>
    <dbReference type="NCBI Taxonomy" id="4155"/>
    <lineage>
        <taxon>Eukaryota</taxon>
        <taxon>Viridiplantae</taxon>
        <taxon>Streptophyta</taxon>
        <taxon>Embryophyta</taxon>
        <taxon>Tracheophyta</taxon>
        <taxon>Spermatophyta</taxon>
        <taxon>Magnoliopsida</taxon>
        <taxon>eudicotyledons</taxon>
        <taxon>Gunneridae</taxon>
        <taxon>Pentapetalae</taxon>
        <taxon>asterids</taxon>
        <taxon>lamiids</taxon>
        <taxon>Lamiales</taxon>
        <taxon>Phrymaceae</taxon>
        <taxon>Erythranthe</taxon>
    </lineage>
</organism>
<protein>
    <submittedName>
        <fullName evidence="8">Uncharacterized protein</fullName>
    </submittedName>
</protein>
<dbReference type="GO" id="GO:0046246">
    <property type="term" value="P:terpene biosynthetic process"/>
    <property type="evidence" value="ECO:0000318"/>
    <property type="project" value="GO_Central"/>
</dbReference>
<feature type="domain" description="Terpene synthase N-terminal" evidence="6">
    <location>
        <begin position="101"/>
        <end position="272"/>
    </location>
</feature>
<dbReference type="SFLD" id="SFLDS00005">
    <property type="entry name" value="Isoprenoid_Synthase_Type_I"/>
    <property type="match status" value="1"/>
</dbReference>
<keyword evidence="4" id="KW-0460">Magnesium</keyword>
<dbReference type="FunFam" id="1.10.600.10:FF:000007">
    <property type="entry name" value="Isoprene synthase, chloroplastic"/>
    <property type="match status" value="1"/>
</dbReference>
<dbReference type="Pfam" id="PF01397">
    <property type="entry name" value="Terpene_synth"/>
    <property type="match status" value="1"/>
</dbReference>
<dbReference type="CDD" id="cd00684">
    <property type="entry name" value="Terpene_cyclase_plant_C1"/>
    <property type="match status" value="1"/>
</dbReference>
<dbReference type="Gene3D" id="1.50.10.130">
    <property type="entry name" value="Terpene synthase, N-terminal domain"/>
    <property type="match status" value="1"/>
</dbReference>
<evidence type="ECO:0000313" key="9">
    <source>
        <dbReference type="Proteomes" id="UP000030748"/>
    </source>
</evidence>
<dbReference type="PANTHER" id="PTHR31225:SF253">
    <property type="entry name" value="SESQUITERPENE SYNTHASE 31"/>
    <property type="match status" value="1"/>
</dbReference>
<evidence type="ECO:0000259" key="7">
    <source>
        <dbReference type="Pfam" id="PF03936"/>
    </source>
</evidence>
<comment type="cofactor">
    <cofactor evidence="1">
        <name>Mg(2+)</name>
        <dbReference type="ChEBI" id="CHEBI:18420"/>
    </cofactor>
</comment>
<dbReference type="SUPFAM" id="SSF48576">
    <property type="entry name" value="Terpenoid synthases"/>
    <property type="match status" value="1"/>
</dbReference>
<accession>A0A022RU81</accession>
<dbReference type="InterPro" id="IPR050148">
    <property type="entry name" value="Terpene_synthase-like"/>
</dbReference>
<dbReference type="OMA" id="DQKYPMA"/>
<comment type="pathway">
    <text evidence="2">Secondary metabolite biosynthesis; terpenoid biosynthesis.</text>
</comment>
<sequence length="626" mass="72095">MGYSTVVSVSWLVFTHSRSAMAFPATPMQFRPLSSYHRIKQNLFQTRKQRYSFIHPCRNVLAMAASYEANNLNMNSQNNIVRPVVANFPPSLWGGLFSSFNMDIQLLDMYTKEIEVLKEEARNMLISGDSKLSEKLVLIDTIERLGLSYHFENEIQQQLSLAFNGGHLKLENEESDDLFIVALQFRLLRQHGMDAPSSIFKRFTENNGKFKKTVVSNIDEVKGVLSLYEATYLRRQGEEIMDKAFSFSKAHLEFVAPNLTESPLKKQVLHALDQSFFRGIPRVESRNFISLYEQDESNSESLLRLAKLDFNLLQMHHKEELCQVMRWWKEMDLISRLSYARDRVVELYFWTLGIYPPEPRHSNARIILAKTAAMISVIDDTYDTYGTIEELQVFTEAIQKWDISEMDRLPNYMKILYGAVLDLYEAFDAELSPKGRSFAVHYAREAMKELVKCYYVEAKWFTEGYLPSSFDEYMSNAMTTAATDAAVVTSFISSAIAKIEVFDWLLAKPKILQVVNLIVRVIDDIATYELENGRGQVTIGIDCYKKEHGVSTQVALKHFNEIAENSWKDLNDGLMDNRVSKEILVQVFNFAKLMDVTYKHNQDGYTNPEKVLKPHILALLVHSCEI</sequence>
<evidence type="ECO:0000256" key="1">
    <source>
        <dbReference type="ARBA" id="ARBA00001946"/>
    </source>
</evidence>
<gene>
    <name evidence="8" type="ORF">MIMGU_mgv1a002915mg</name>
</gene>
<dbReference type="STRING" id="4155.A0A022RU81"/>
<dbReference type="InterPro" id="IPR008949">
    <property type="entry name" value="Isoprenoid_synthase_dom_sf"/>
</dbReference>
<evidence type="ECO:0000256" key="5">
    <source>
        <dbReference type="ARBA" id="ARBA00023239"/>
    </source>
</evidence>
<evidence type="ECO:0000256" key="2">
    <source>
        <dbReference type="ARBA" id="ARBA00004721"/>
    </source>
</evidence>
<dbReference type="KEGG" id="egt:105951042"/>
<dbReference type="InterPro" id="IPR008930">
    <property type="entry name" value="Terpenoid_cyclase/PrenylTrfase"/>
</dbReference>
<keyword evidence="9" id="KW-1185">Reference proteome</keyword>
<dbReference type="FunFam" id="1.50.10.130:FF:000001">
    <property type="entry name" value="Isoprene synthase, chloroplastic"/>
    <property type="match status" value="1"/>
</dbReference>
<dbReference type="Gene3D" id="1.10.600.10">
    <property type="entry name" value="Farnesyl Diphosphate Synthase"/>
    <property type="match status" value="1"/>
</dbReference>
<evidence type="ECO:0000256" key="3">
    <source>
        <dbReference type="ARBA" id="ARBA00022723"/>
    </source>
</evidence>
<evidence type="ECO:0000259" key="6">
    <source>
        <dbReference type="Pfam" id="PF01397"/>
    </source>
</evidence>
<dbReference type="GO" id="GO:0010333">
    <property type="term" value="F:terpene synthase activity"/>
    <property type="evidence" value="ECO:0000318"/>
    <property type="project" value="GO_Central"/>
</dbReference>
<dbReference type="GO" id="GO:0016102">
    <property type="term" value="P:diterpenoid biosynthetic process"/>
    <property type="evidence" value="ECO:0007669"/>
    <property type="project" value="InterPro"/>
</dbReference>
<dbReference type="InterPro" id="IPR044814">
    <property type="entry name" value="Terpene_cyclase_plant_C1"/>
</dbReference>
<dbReference type="InterPro" id="IPR034741">
    <property type="entry name" value="Terpene_cyclase-like_1_C"/>
</dbReference>
<dbReference type="PANTHER" id="PTHR31225">
    <property type="entry name" value="OS04G0344100 PROTEIN-RELATED"/>
    <property type="match status" value="1"/>
</dbReference>
<reference evidence="8 9" key="1">
    <citation type="journal article" date="2013" name="Proc. Natl. Acad. Sci. U.S.A.">
        <title>Fine-scale variation in meiotic recombination in Mimulus inferred from population shotgun sequencing.</title>
        <authorList>
            <person name="Hellsten U."/>
            <person name="Wright K.M."/>
            <person name="Jenkins J."/>
            <person name="Shu S."/>
            <person name="Yuan Y."/>
            <person name="Wessler S.R."/>
            <person name="Schmutz J."/>
            <person name="Willis J.H."/>
            <person name="Rokhsar D.S."/>
        </authorList>
    </citation>
    <scope>NUCLEOTIDE SEQUENCE [LARGE SCALE GENOMIC DNA]</scope>
    <source>
        <strain evidence="9">cv. DUN x IM62</strain>
    </source>
</reference>
<dbReference type="Proteomes" id="UP000030748">
    <property type="component" value="Unassembled WGS sequence"/>
</dbReference>
<evidence type="ECO:0000313" key="8">
    <source>
        <dbReference type="EMBL" id="EYU43546.1"/>
    </source>
</evidence>
<dbReference type="InterPro" id="IPR001906">
    <property type="entry name" value="Terpene_synth_N"/>
</dbReference>
<dbReference type="SFLD" id="SFLDG01019">
    <property type="entry name" value="Terpene_Cyclase_Like_1_C_Termi"/>
    <property type="match status" value="1"/>
</dbReference>
<dbReference type="Pfam" id="PF03936">
    <property type="entry name" value="Terpene_synth_C"/>
    <property type="match status" value="1"/>
</dbReference>
<keyword evidence="3" id="KW-0479">Metal-binding</keyword>
<feature type="domain" description="Terpene synthase metal-binding" evidence="7">
    <location>
        <begin position="329"/>
        <end position="569"/>
    </location>
</feature>
<name>A0A022RU81_ERYGU</name>